<dbReference type="InterPro" id="IPR010604">
    <property type="entry name" value="Plant_AUG7"/>
</dbReference>
<dbReference type="EMBL" id="CM000126">
    <property type="protein sequence ID" value="EAY76633.1"/>
    <property type="molecule type" value="Genomic_DNA"/>
</dbReference>
<dbReference type="PANTHER" id="PTHR14352:SF2">
    <property type="entry name" value="HAUS AUGMIN-LIKE COMPLEX SUBUNIT 7"/>
    <property type="match status" value="1"/>
</dbReference>
<dbReference type="HOGENOM" id="CLU_127912_0_0_1"/>
<reference evidence="1 2" key="1">
    <citation type="journal article" date="2005" name="PLoS Biol.">
        <title>The genomes of Oryza sativa: a history of duplications.</title>
        <authorList>
            <person name="Yu J."/>
            <person name="Wang J."/>
            <person name="Lin W."/>
            <person name="Li S."/>
            <person name="Li H."/>
            <person name="Zhou J."/>
            <person name="Ni P."/>
            <person name="Dong W."/>
            <person name="Hu S."/>
            <person name="Zeng C."/>
            <person name="Zhang J."/>
            <person name="Zhang Y."/>
            <person name="Li R."/>
            <person name="Xu Z."/>
            <person name="Li S."/>
            <person name="Li X."/>
            <person name="Zheng H."/>
            <person name="Cong L."/>
            <person name="Lin L."/>
            <person name="Yin J."/>
            <person name="Geng J."/>
            <person name="Li G."/>
            <person name="Shi J."/>
            <person name="Liu J."/>
            <person name="Lv H."/>
            <person name="Li J."/>
            <person name="Wang J."/>
            <person name="Deng Y."/>
            <person name="Ran L."/>
            <person name="Shi X."/>
            <person name="Wang X."/>
            <person name="Wu Q."/>
            <person name="Li C."/>
            <person name="Ren X."/>
            <person name="Wang J."/>
            <person name="Wang X."/>
            <person name="Li D."/>
            <person name="Liu D."/>
            <person name="Zhang X."/>
            <person name="Ji Z."/>
            <person name="Zhao W."/>
            <person name="Sun Y."/>
            <person name="Zhang Z."/>
            <person name="Bao J."/>
            <person name="Han Y."/>
            <person name="Dong L."/>
            <person name="Ji J."/>
            <person name="Chen P."/>
            <person name="Wu S."/>
            <person name="Liu J."/>
            <person name="Xiao Y."/>
            <person name="Bu D."/>
            <person name="Tan J."/>
            <person name="Yang L."/>
            <person name="Ye C."/>
            <person name="Zhang J."/>
            <person name="Xu J."/>
            <person name="Zhou Y."/>
            <person name="Yu Y."/>
            <person name="Zhang B."/>
            <person name="Zhuang S."/>
            <person name="Wei H."/>
            <person name="Liu B."/>
            <person name="Lei M."/>
            <person name="Yu H."/>
            <person name="Li Y."/>
            <person name="Xu H."/>
            <person name="Wei S."/>
            <person name="He X."/>
            <person name="Fang L."/>
            <person name="Zhang Z."/>
            <person name="Zhang Y."/>
            <person name="Huang X."/>
            <person name="Su Z."/>
            <person name="Tong W."/>
            <person name="Li J."/>
            <person name="Tong Z."/>
            <person name="Li S."/>
            <person name="Ye J."/>
            <person name="Wang L."/>
            <person name="Fang L."/>
            <person name="Lei T."/>
            <person name="Chen C."/>
            <person name="Chen H."/>
            <person name="Xu Z."/>
            <person name="Li H."/>
            <person name="Huang H."/>
            <person name="Zhang F."/>
            <person name="Xu H."/>
            <person name="Li N."/>
            <person name="Zhao C."/>
            <person name="Li S."/>
            <person name="Dong L."/>
            <person name="Huang Y."/>
            <person name="Li L."/>
            <person name="Xi Y."/>
            <person name="Qi Q."/>
            <person name="Li W."/>
            <person name="Zhang B."/>
            <person name="Hu W."/>
            <person name="Zhang Y."/>
            <person name="Tian X."/>
            <person name="Jiao Y."/>
            <person name="Liang X."/>
            <person name="Jin J."/>
            <person name="Gao L."/>
            <person name="Zheng W."/>
            <person name="Hao B."/>
            <person name="Liu S."/>
            <person name="Wang W."/>
            <person name="Yuan L."/>
            <person name="Cao M."/>
            <person name="McDermott J."/>
            <person name="Samudrala R."/>
            <person name="Wang J."/>
            <person name="Wong G.K."/>
            <person name="Yang H."/>
        </authorList>
    </citation>
    <scope>NUCLEOTIDE SEQUENCE [LARGE SCALE GENOMIC DNA]</scope>
    <source>
        <strain evidence="2">cv. 93-11</strain>
    </source>
</reference>
<evidence type="ECO:0008006" key="3">
    <source>
        <dbReference type="Google" id="ProtNLM"/>
    </source>
</evidence>
<dbReference type="InterPro" id="IPR029711">
    <property type="entry name" value="Haus7-like"/>
</dbReference>
<dbReference type="Proteomes" id="UP000007015">
    <property type="component" value="Chromosome 1"/>
</dbReference>
<dbReference type="Pfam" id="PF06694">
    <property type="entry name" value="Plant_NMP1"/>
    <property type="match status" value="1"/>
</dbReference>
<dbReference type="GO" id="GO:0051225">
    <property type="term" value="P:spindle assembly"/>
    <property type="evidence" value="ECO:0007669"/>
    <property type="project" value="TreeGrafter"/>
</dbReference>
<dbReference type="GO" id="GO:0070652">
    <property type="term" value="C:HAUS complex"/>
    <property type="evidence" value="ECO:0007669"/>
    <property type="project" value="TreeGrafter"/>
</dbReference>
<dbReference type="AlphaFoldDB" id="A2WXD7"/>
<evidence type="ECO:0000313" key="2">
    <source>
        <dbReference type="Proteomes" id="UP000007015"/>
    </source>
</evidence>
<gene>
    <name evidence="1" type="ORF">OsI_04586</name>
</gene>
<evidence type="ECO:0000313" key="1">
    <source>
        <dbReference type="EMBL" id="EAY76633.1"/>
    </source>
</evidence>
<dbReference type="GO" id="GO:0009524">
    <property type="term" value="C:phragmoplast"/>
    <property type="evidence" value="ECO:0007669"/>
    <property type="project" value="EnsemblPlants"/>
</dbReference>
<name>A2WXD7_ORYSI</name>
<accession>A2WXD7</accession>
<keyword evidence="2" id="KW-1185">Reference proteome</keyword>
<dbReference type="PANTHER" id="PTHR14352">
    <property type="entry name" value="HAUS AUGMIN-LIKE COMPLEX SUBUNIT 7"/>
    <property type="match status" value="1"/>
</dbReference>
<protein>
    <recommendedName>
        <fullName evidence="3">AUGMIN subunit 7</fullName>
    </recommendedName>
</protein>
<dbReference type="Gramene" id="BGIOSGA000421-TA">
    <property type="protein sequence ID" value="BGIOSGA000421-PA"/>
    <property type="gene ID" value="BGIOSGA000421"/>
</dbReference>
<dbReference type="OMA" id="WPRLRIS"/>
<sequence length="181" mass="20695">MASKQMEEIQRKLAVLAYPRANAPAQSLLFAGVERYRLLEWLFFRLLGDRSPFTQQNWQGDSLDRDEENSRIQRKCGADIEMLGTVQTWPRLRISLGITPSVDTEAIQGRGSYDERVELLRLIVDLVEASCYADNPEWSVDEQLAKDVLLVDSIAEKQAQIFSEECKLFPADVQIQSIYPL</sequence>
<dbReference type="GO" id="GO:0031023">
    <property type="term" value="P:microtubule organizing center organization"/>
    <property type="evidence" value="ECO:0007669"/>
    <property type="project" value="TreeGrafter"/>
</dbReference>
<dbReference type="GO" id="GO:0051011">
    <property type="term" value="F:microtubule minus-end binding"/>
    <property type="evidence" value="ECO:0007669"/>
    <property type="project" value="EnsemblPlants"/>
</dbReference>
<dbReference type="GO" id="GO:0005876">
    <property type="term" value="C:spindle microtubule"/>
    <property type="evidence" value="ECO:0007669"/>
    <property type="project" value="EnsemblPlants"/>
</dbReference>
<proteinExistence type="predicted"/>
<organism evidence="1 2">
    <name type="scientific">Oryza sativa subsp. indica</name>
    <name type="common">Rice</name>
    <dbReference type="NCBI Taxonomy" id="39946"/>
    <lineage>
        <taxon>Eukaryota</taxon>
        <taxon>Viridiplantae</taxon>
        <taxon>Streptophyta</taxon>
        <taxon>Embryophyta</taxon>
        <taxon>Tracheophyta</taxon>
        <taxon>Spermatophyta</taxon>
        <taxon>Magnoliopsida</taxon>
        <taxon>Liliopsida</taxon>
        <taxon>Poales</taxon>
        <taxon>Poaceae</taxon>
        <taxon>BOP clade</taxon>
        <taxon>Oryzoideae</taxon>
        <taxon>Oryzeae</taxon>
        <taxon>Oryzinae</taxon>
        <taxon>Oryza</taxon>
        <taxon>Oryza sativa</taxon>
    </lineage>
</organism>
<dbReference type="STRING" id="39946.A2WXD7"/>